<proteinExistence type="predicted"/>
<accession>A0A245ZTQ4</accession>
<keyword evidence="3" id="KW-1185">Reference proteome</keyword>
<feature type="domain" description="Beta-lactamase-related" evidence="1">
    <location>
        <begin position="26"/>
        <end position="383"/>
    </location>
</feature>
<evidence type="ECO:0000313" key="3">
    <source>
        <dbReference type="Proteomes" id="UP000197290"/>
    </source>
</evidence>
<protein>
    <submittedName>
        <fullName evidence="2">Esterase EstB</fullName>
        <ecNumber evidence="2">3.1.1.-</ecNumber>
    </submittedName>
</protein>
<dbReference type="InterPro" id="IPR001466">
    <property type="entry name" value="Beta-lactam-related"/>
</dbReference>
<evidence type="ECO:0000259" key="1">
    <source>
        <dbReference type="Pfam" id="PF00144"/>
    </source>
</evidence>
<gene>
    <name evidence="2" type="primary">estB_1</name>
    <name evidence="2" type="ORF">SPDO_00030</name>
</gene>
<dbReference type="SUPFAM" id="SSF56601">
    <property type="entry name" value="beta-lactamase/transpeptidase-like"/>
    <property type="match status" value="1"/>
</dbReference>
<dbReference type="PANTHER" id="PTHR43283">
    <property type="entry name" value="BETA-LACTAMASE-RELATED"/>
    <property type="match status" value="1"/>
</dbReference>
<dbReference type="InterPro" id="IPR012338">
    <property type="entry name" value="Beta-lactam/transpept-like"/>
</dbReference>
<dbReference type="AlphaFoldDB" id="A0A245ZTQ4"/>
<dbReference type="Gene3D" id="3.40.710.10">
    <property type="entry name" value="DD-peptidase/beta-lactamase superfamily"/>
    <property type="match status" value="1"/>
</dbReference>
<dbReference type="Proteomes" id="UP000197290">
    <property type="component" value="Unassembled WGS sequence"/>
</dbReference>
<reference evidence="2 3" key="1">
    <citation type="submission" date="2017-03" db="EMBL/GenBank/DDBJ databases">
        <title>Genome sequence of Sphingomonas dokdonensis DSM 21029.</title>
        <authorList>
            <person name="Poehlein A."/>
            <person name="Wuebbeler J.H."/>
            <person name="Steinbuechel A."/>
            <person name="Daniel R."/>
        </authorList>
    </citation>
    <scope>NUCLEOTIDE SEQUENCE [LARGE SCALE GENOMIC DNA]</scope>
    <source>
        <strain evidence="2 3">DSM 21029</strain>
    </source>
</reference>
<name>A0A245ZTQ4_9SPHN</name>
<dbReference type="GO" id="GO:0016787">
    <property type="term" value="F:hydrolase activity"/>
    <property type="evidence" value="ECO:0007669"/>
    <property type="project" value="UniProtKB-KW"/>
</dbReference>
<dbReference type="PANTHER" id="PTHR43283:SF3">
    <property type="entry name" value="BETA-LACTAMASE FAMILY PROTEIN (AFU_ORTHOLOGUE AFUA_5G07500)"/>
    <property type="match status" value="1"/>
</dbReference>
<comment type="caution">
    <text evidence="2">The sequence shown here is derived from an EMBL/GenBank/DDBJ whole genome shotgun (WGS) entry which is preliminary data.</text>
</comment>
<keyword evidence="2" id="KW-0378">Hydrolase</keyword>
<dbReference type="RefSeq" id="WP_088365444.1">
    <property type="nucleotide sequence ID" value="NZ_NBBI01000001.1"/>
</dbReference>
<dbReference type="Pfam" id="PF00144">
    <property type="entry name" value="Beta-lactamase"/>
    <property type="match status" value="1"/>
</dbReference>
<organism evidence="2 3">
    <name type="scientific">Sphingomonas dokdonensis</name>
    <dbReference type="NCBI Taxonomy" id="344880"/>
    <lineage>
        <taxon>Bacteria</taxon>
        <taxon>Pseudomonadati</taxon>
        <taxon>Pseudomonadota</taxon>
        <taxon>Alphaproteobacteria</taxon>
        <taxon>Sphingomonadales</taxon>
        <taxon>Sphingomonadaceae</taxon>
        <taxon>Sphingomonas</taxon>
    </lineage>
</organism>
<dbReference type="EC" id="3.1.1.-" evidence="2"/>
<sequence length="400" mass="43196">MVSMDGFDEDRLRRLAAHFRTRYIDRGMLPHVQLLVAREGRIVHRSGAGTARSDGTPLRDDAIFRIASMTKPLTAVAFMALVEEGRVALDDPVADVIPEFADLRVFESGGGDVPWITRPAPPMRMIDLLRHTSGLTYGFLSRTNVDAAYRAARLLSPGGERDDDAFVAALAQIPLEFAPGTAWNYSVSTDVLGIVVARLEGTTLDTVLQRRILAPLGMDDTFFHCPPDKVDRLTDAWMMTPAGAKVIDRGSDGRATREPLLKAGGGGLLSTTGDYHRFCAMMLGGGVLDGARVIGRKTIDLMTRNHLPGGADLATIARAPIADSGSGGPGFGLGVAVTVDPARTMVPGSAGEYFWSGIYSTQFFIDPVERIHAILMTQQMPVPSIPVRRDFRTMVYAALA</sequence>
<dbReference type="InterPro" id="IPR050789">
    <property type="entry name" value="Diverse_Enzym_Activities"/>
</dbReference>
<evidence type="ECO:0000313" key="2">
    <source>
        <dbReference type="EMBL" id="OWK33129.1"/>
    </source>
</evidence>
<dbReference type="EMBL" id="NBBI01000001">
    <property type="protein sequence ID" value="OWK33129.1"/>
    <property type="molecule type" value="Genomic_DNA"/>
</dbReference>
<dbReference type="OrthoDB" id="9808046at2"/>